<dbReference type="SUPFAM" id="SSF69500">
    <property type="entry name" value="DTD-like"/>
    <property type="match status" value="1"/>
</dbReference>
<keyword evidence="2" id="KW-0963">Cytoplasm</keyword>
<dbReference type="EC" id="3.1.1.96" evidence="2"/>
<comment type="catalytic activity">
    <reaction evidence="2">
        <text>glycyl-tRNA(Ala) + H2O = tRNA(Ala) + glycine + H(+)</text>
        <dbReference type="Rhea" id="RHEA:53744"/>
        <dbReference type="Rhea" id="RHEA-COMP:9657"/>
        <dbReference type="Rhea" id="RHEA-COMP:13640"/>
        <dbReference type="ChEBI" id="CHEBI:15377"/>
        <dbReference type="ChEBI" id="CHEBI:15378"/>
        <dbReference type="ChEBI" id="CHEBI:57305"/>
        <dbReference type="ChEBI" id="CHEBI:78442"/>
        <dbReference type="ChEBI" id="CHEBI:78522"/>
    </reaction>
</comment>
<dbReference type="PANTHER" id="PTHR10472:SF5">
    <property type="entry name" value="D-AMINOACYL-TRNA DEACYLASE 1"/>
    <property type="match status" value="1"/>
</dbReference>
<comment type="caution">
    <text evidence="3">The sequence shown here is derived from an EMBL/GenBank/DDBJ whole genome shotgun (WGS) entry which is preliminary data.</text>
</comment>
<dbReference type="EMBL" id="BAABKD010000011">
    <property type="protein sequence ID" value="GAA5093051.1"/>
    <property type="molecule type" value="Genomic_DNA"/>
</dbReference>
<dbReference type="EC" id="3.1.1.-" evidence="2"/>
<dbReference type="Pfam" id="PF02580">
    <property type="entry name" value="Tyr_Deacylase"/>
    <property type="match status" value="1"/>
</dbReference>
<sequence length="146" mass="15748">MICLVQRVKKAKVMINERLTGEIGAGLLVFACAEPTDTPATIDKMLQKIISLRIFSDIDGKMNQNIGQIGGGLLLVSQFTLAADTRRGNRPSFTQAAPPAQAKALFDLFVTQAKAIHPIVETGQFGADMQVHLINDGPVTIPLHIN</sequence>
<dbReference type="InterPro" id="IPR023509">
    <property type="entry name" value="DTD-like_sf"/>
</dbReference>
<evidence type="ECO:0000313" key="3">
    <source>
        <dbReference type="EMBL" id="GAA5093051.1"/>
    </source>
</evidence>
<dbReference type="Proteomes" id="UP001500227">
    <property type="component" value="Unassembled WGS sequence"/>
</dbReference>
<protein>
    <recommendedName>
        <fullName evidence="2">D-aminoacyl-tRNA deacylase</fullName>
        <shortName evidence="2">DTD</shortName>
        <ecNumber evidence="2">3.1.1.96</ecNumber>
    </recommendedName>
    <alternativeName>
        <fullName evidence="2">Gly-tRNA(Ala) deacylase</fullName>
        <ecNumber evidence="2">3.1.1.-</ecNumber>
    </alternativeName>
</protein>
<dbReference type="PANTHER" id="PTHR10472">
    <property type="entry name" value="D-TYROSYL-TRNA TYR DEACYLASE"/>
    <property type="match status" value="1"/>
</dbReference>
<keyword evidence="2" id="KW-0820">tRNA-binding</keyword>
<name>A0ABP9MEU0_9BURK</name>
<proteinExistence type="inferred from homology"/>
<dbReference type="RefSeq" id="WP_345371703.1">
    <property type="nucleotide sequence ID" value="NZ_BAABKD010000011.1"/>
</dbReference>
<keyword evidence="2" id="KW-0694">RNA-binding</keyword>
<keyword evidence="2" id="KW-0378">Hydrolase</keyword>
<comment type="function">
    <text evidence="2">An aminoacyl-tRNA editing enzyme that deacylates mischarged D-aminoacyl-tRNAs. Also deacylates mischarged glycyl-tRNA(Ala), protecting cells against glycine mischarging by AlaRS. Acts via tRNA-based rather than protein-based catalysis; rejects L-amino acids rather than detecting D-amino acids in the active site. By recycling D-aminoacyl-tRNA to D-amino acids and free tRNA molecules, this enzyme counteracts the toxicity associated with the formation of D-aminoacyl-tRNA entities in vivo and helps enforce protein L-homochirality.</text>
</comment>
<dbReference type="Gene3D" id="3.50.80.10">
    <property type="entry name" value="D-tyrosyl-tRNA(Tyr) deacylase"/>
    <property type="match status" value="1"/>
</dbReference>
<feature type="short sequence motif" description="Gly-cisPro motif, important for rejection of L-amino acids" evidence="2">
    <location>
        <begin position="137"/>
        <end position="138"/>
    </location>
</feature>
<gene>
    <name evidence="2 3" type="primary">dtd</name>
    <name evidence="3" type="ORF">GCM10023337_21350</name>
</gene>
<comment type="catalytic activity">
    <reaction evidence="2">
        <text>a D-aminoacyl-tRNA + H2O = a tRNA + a D-alpha-amino acid + H(+)</text>
        <dbReference type="Rhea" id="RHEA:13953"/>
        <dbReference type="Rhea" id="RHEA-COMP:10123"/>
        <dbReference type="Rhea" id="RHEA-COMP:10124"/>
        <dbReference type="ChEBI" id="CHEBI:15377"/>
        <dbReference type="ChEBI" id="CHEBI:15378"/>
        <dbReference type="ChEBI" id="CHEBI:59871"/>
        <dbReference type="ChEBI" id="CHEBI:78442"/>
        <dbReference type="ChEBI" id="CHEBI:79333"/>
        <dbReference type="EC" id="3.1.1.96"/>
    </reaction>
</comment>
<reference evidence="4" key="1">
    <citation type="journal article" date="2019" name="Int. J. Syst. Evol. Microbiol.">
        <title>The Global Catalogue of Microorganisms (GCM) 10K type strain sequencing project: providing services to taxonomists for standard genome sequencing and annotation.</title>
        <authorList>
            <consortium name="The Broad Institute Genomics Platform"/>
            <consortium name="The Broad Institute Genome Sequencing Center for Infectious Disease"/>
            <person name="Wu L."/>
            <person name="Ma J."/>
        </authorList>
    </citation>
    <scope>NUCLEOTIDE SEQUENCE [LARGE SCALE GENOMIC DNA]</scope>
    <source>
        <strain evidence="4">JCM 18423</strain>
    </source>
</reference>
<evidence type="ECO:0000313" key="4">
    <source>
        <dbReference type="Proteomes" id="UP001500227"/>
    </source>
</evidence>
<organism evidence="3 4">
    <name type="scientific">Paenalcaligenes hermetiae</name>
    <dbReference type="NCBI Taxonomy" id="1157987"/>
    <lineage>
        <taxon>Bacteria</taxon>
        <taxon>Pseudomonadati</taxon>
        <taxon>Pseudomonadota</taxon>
        <taxon>Betaproteobacteria</taxon>
        <taxon>Burkholderiales</taxon>
        <taxon>Alcaligenaceae</taxon>
        <taxon>Paenalcaligenes</taxon>
    </lineage>
</organism>
<dbReference type="NCBIfam" id="TIGR00256">
    <property type="entry name" value="D-aminoacyl-tRNA deacylase"/>
    <property type="match status" value="1"/>
</dbReference>
<comment type="domain">
    <text evidence="2">A Gly-cisPro motif from one monomer fits into the active site of the other monomer to allow specific chiral rejection of L-amino acids.</text>
</comment>
<keyword evidence="4" id="KW-1185">Reference proteome</keyword>
<evidence type="ECO:0000256" key="1">
    <source>
        <dbReference type="ARBA" id="ARBA00009673"/>
    </source>
</evidence>
<dbReference type="HAMAP" id="MF_00518">
    <property type="entry name" value="Deacylase_Dtd"/>
    <property type="match status" value="1"/>
</dbReference>
<evidence type="ECO:0000256" key="2">
    <source>
        <dbReference type="HAMAP-Rule" id="MF_00518"/>
    </source>
</evidence>
<comment type="subcellular location">
    <subcellularLocation>
        <location evidence="2">Cytoplasm</location>
    </subcellularLocation>
</comment>
<dbReference type="InterPro" id="IPR003732">
    <property type="entry name" value="Daa-tRNA_deacyls_DTD"/>
</dbReference>
<comment type="subunit">
    <text evidence="2">Homodimer.</text>
</comment>
<accession>A0ABP9MEU0</accession>
<comment type="similarity">
    <text evidence="1 2">Belongs to the DTD family.</text>
</comment>